<dbReference type="AlphaFoldDB" id="A0A8J8P2K5"/>
<evidence type="ECO:0000256" key="1">
    <source>
        <dbReference type="SAM" id="Coils"/>
    </source>
</evidence>
<keyword evidence="1" id="KW-0175">Coiled coil</keyword>
<keyword evidence="4" id="KW-1185">Reference proteome</keyword>
<reference evidence="3" key="1">
    <citation type="submission" date="2019-06" db="EMBL/GenBank/DDBJ databases">
        <authorList>
            <person name="Zheng W."/>
        </authorList>
    </citation>
    <scope>NUCLEOTIDE SEQUENCE</scope>
    <source>
        <strain evidence="3">QDHG01</strain>
    </source>
</reference>
<dbReference type="EMBL" id="RRYP01000787">
    <property type="protein sequence ID" value="TNV86857.1"/>
    <property type="molecule type" value="Genomic_DNA"/>
</dbReference>
<name>A0A8J8P2K5_HALGN</name>
<gene>
    <name evidence="3" type="ORF">FGO68_gene7607</name>
</gene>
<protein>
    <submittedName>
        <fullName evidence="3">Uncharacterized protein</fullName>
    </submittedName>
</protein>
<proteinExistence type="predicted"/>
<accession>A0A8J8P2K5</accession>
<sequence length="711" mass="82539">MEQARHIDVNDEQFYTMMVGLNEDIAQFARPVMETLILGDQQPNFTQRVQSKFLDNQEEQKYWLGQVDKLEQEIKEISRDAQKPIFIVPVGNGNSGKSTLLNAVVGSPEDQDSRLFNTAMGQCTSWRWKIVLRPDLRDDINFEAIVRTRYLCLSMGATEQIVDDQPLYFQSREQLIQMIREYQNQPESAPRSLSQFEDPSSPSDESGGIIGGIYEIEIRVRDQALLEHTNHILTQNLGILDFPGFNEAAHQQDIGKYIEDNRENLVFLHIVKLTIGGINELVQFDRLKFGNSYQPHTVIFTHFQAYVRSVYNEMRDQENAQAEVMNKVQRNIAQFATDLLKVLGPSTKFFIWDPFYRSNYFYRFSQVDPENPGVLVGASSAIGQKIHCKIQKDEGEDEQQPFHPIQDIVPLLKHLNVLLNTTIHEVKENLARIKLAQACEKWISDCESHFDEQSGSPDELLIQAKKSLQKRIKELKEQYTASGNDIIQEQVKLIRDQVDDLIKLNFGRTLEKGFDSQDFHNWISEHIQKLSIQWFASCEKLLQENVIKMMLKELQGQHHAIYDNFIKNRKKADHEYIIVDNRDILDDSLALWNDYAAGIQNSRMQRFLINPLRYGVFWGRKKDANKYLSKIKGLFGDQNLLVKAQKAFSLLIDEFFPLYYSFAIAALENIYRQSSGRDTRTRARGLEELTSIYFDKANQLVLRYKDLRRIL</sequence>
<dbReference type="Proteomes" id="UP000785679">
    <property type="component" value="Unassembled WGS sequence"/>
</dbReference>
<dbReference type="InterPro" id="IPR027417">
    <property type="entry name" value="P-loop_NTPase"/>
</dbReference>
<evidence type="ECO:0000313" key="3">
    <source>
        <dbReference type="EMBL" id="TNV86857.1"/>
    </source>
</evidence>
<feature type="region of interest" description="Disordered" evidence="2">
    <location>
        <begin position="187"/>
        <end position="207"/>
    </location>
</feature>
<evidence type="ECO:0000313" key="4">
    <source>
        <dbReference type="Proteomes" id="UP000785679"/>
    </source>
</evidence>
<feature type="compositionally biased region" description="Low complexity" evidence="2">
    <location>
        <begin position="197"/>
        <end position="207"/>
    </location>
</feature>
<evidence type="ECO:0000256" key="2">
    <source>
        <dbReference type="SAM" id="MobiDB-lite"/>
    </source>
</evidence>
<organism evidence="3 4">
    <name type="scientific">Halteria grandinella</name>
    <dbReference type="NCBI Taxonomy" id="5974"/>
    <lineage>
        <taxon>Eukaryota</taxon>
        <taxon>Sar</taxon>
        <taxon>Alveolata</taxon>
        <taxon>Ciliophora</taxon>
        <taxon>Intramacronucleata</taxon>
        <taxon>Spirotrichea</taxon>
        <taxon>Stichotrichia</taxon>
        <taxon>Sporadotrichida</taxon>
        <taxon>Halteriidae</taxon>
        <taxon>Halteria</taxon>
    </lineage>
</organism>
<dbReference type="SUPFAM" id="SSF52540">
    <property type="entry name" value="P-loop containing nucleoside triphosphate hydrolases"/>
    <property type="match status" value="1"/>
</dbReference>
<dbReference type="Gene3D" id="3.40.50.300">
    <property type="entry name" value="P-loop containing nucleotide triphosphate hydrolases"/>
    <property type="match status" value="1"/>
</dbReference>
<comment type="caution">
    <text evidence="3">The sequence shown here is derived from an EMBL/GenBank/DDBJ whole genome shotgun (WGS) entry which is preliminary data.</text>
</comment>
<feature type="coiled-coil region" evidence="1">
    <location>
        <begin position="458"/>
        <end position="485"/>
    </location>
</feature>